<organism evidence="3 4">
    <name type="scientific">Lentithecium fluviatile CBS 122367</name>
    <dbReference type="NCBI Taxonomy" id="1168545"/>
    <lineage>
        <taxon>Eukaryota</taxon>
        <taxon>Fungi</taxon>
        <taxon>Dikarya</taxon>
        <taxon>Ascomycota</taxon>
        <taxon>Pezizomycotina</taxon>
        <taxon>Dothideomycetes</taxon>
        <taxon>Pleosporomycetidae</taxon>
        <taxon>Pleosporales</taxon>
        <taxon>Massarineae</taxon>
        <taxon>Lentitheciaceae</taxon>
        <taxon>Lentithecium</taxon>
    </lineage>
</organism>
<dbReference type="Proteomes" id="UP000799291">
    <property type="component" value="Unassembled WGS sequence"/>
</dbReference>
<dbReference type="SUPFAM" id="SSF51322">
    <property type="entry name" value="Cyanovirin-N"/>
    <property type="match status" value="1"/>
</dbReference>
<dbReference type="InterPro" id="IPR036673">
    <property type="entry name" value="Cyanovirin-N_sf"/>
</dbReference>
<feature type="chain" id="PRO_5026202667" evidence="1">
    <location>
        <begin position="19"/>
        <end position="271"/>
    </location>
</feature>
<evidence type="ECO:0000259" key="2">
    <source>
        <dbReference type="SMART" id="SM01111"/>
    </source>
</evidence>
<dbReference type="InterPro" id="IPR011058">
    <property type="entry name" value="Cyanovirin-N"/>
</dbReference>
<dbReference type="Gene3D" id="2.30.60.10">
    <property type="entry name" value="Cyanovirin-N"/>
    <property type="match status" value="1"/>
</dbReference>
<proteinExistence type="predicted"/>
<reference evidence="3" key="1">
    <citation type="journal article" date="2020" name="Stud. Mycol.">
        <title>101 Dothideomycetes genomes: a test case for predicting lifestyles and emergence of pathogens.</title>
        <authorList>
            <person name="Haridas S."/>
            <person name="Albert R."/>
            <person name="Binder M."/>
            <person name="Bloem J."/>
            <person name="Labutti K."/>
            <person name="Salamov A."/>
            <person name="Andreopoulos B."/>
            <person name="Baker S."/>
            <person name="Barry K."/>
            <person name="Bills G."/>
            <person name="Bluhm B."/>
            <person name="Cannon C."/>
            <person name="Castanera R."/>
            <person name="Culley D."/>
            <person name="Daum C."/>
            <person name="Ezra D."/>
            <person name="Gonzalez J."/>
            <person name="Henrissat B."/>
            <person name="Kuo A."/>
            <person name="Liang C."/>
            <person name="Lipzen A."/>
            <person name="Lutzoni F."/>
            <person name="Magnuson J."/>
            <person name="Mondo S."/>
            <person name="Nolan M."/>
            <person name="Ohm R."/>
            <person name="Pangilinan J."/>
            <person name="Park H.-J."/>
            <person name="Ramirez L."/>
            <person name="Alfaro M."/>
            <person name="Sun H."/>
            <person name="Tritt A."/>
            <person name="Yoshinaga Y."/>
            <person name="Zwiers L.-H."/>
            <person name="Turgeon B."/>
            <person name="Goodwin S."/>
            <person name="Spatafora J."/>
            <person name="Crous P."/>
            <person name="Grigoriev I."/>
        </authorList>
    </citation>
    <scope>NUCLEOTIDE SEQUENCE</scope>
    <source>
        <strain evidence="3">CBS 122367</strain>
    </source>
</reference>
<sequence>MMRTVLLASFAYFSASNAAPSVAPRATAPGSISEQCTNVQINQGWLVGDCLTGDNDTRISSGTFLNNKISNEDGILTWKLDGHYGYYCYNCEIVNGGSLHCQCQPNFGQRKDTTLKLDEHIGVYSGHLLSNLKSAPIVPSSPSKYAFPDDKTYGIGGNATCPGVRGDNWCSSVAHRCSNTASTDFSEAVINNVAPISECYNPNVYFPDHLPFEDFKAVSTGAWEVTGYSDEACTKKLVTISPEELGQCKTMKSGEFVRGVTSRPLFNGDPN</sequence>
<protein>
    <submittedName>
        <fullName evidence="3">Cyanovirin-N</fullName>
    </submittedName>
</protein>
<keyword evidence="4" id="KW-1185">Reference proteome</keyword>
<gene>
    <name evidence="3" type="ORF">K458DRAFT_428347</name>
</gene>
<dbReference type="Pfam" id="PF08881">
    <property type="entry name" value="CVNH"/>
    <property type="match status" value="1"/>
</dbReference>
<keyword evidence="1" id="KW-0732">Signal</keyword>
<name>A0A6G1JE90_9PLEO</name>
<evidence type="ECO:0000313" key="3">
    <source>
        <dbReference type="EMBL" id="KAF2688862.1"/>
    </source>
</evidence>
<dbReference type="EMBL" id="MU005573">
    <property type="protein sequence ID" value="KAF2688862.1"/>
    <property type="molecule type" value="Genomic_DNA"/>
</dbReference>
<evidence type="ECO:0000313" key="4">
    <source>
        <dbReference type="Proteomes" id="UP000799291"/>
    </source>
</evidence>
<dbReference type="OrthoDB" id="4672515at2759"/>
<evidence type="ECO:0000256" key="1">
    <source>
        <dbReference type="SAM" id="SignalP"/>
    </source>
</evidence>
<dbReference type="SMART" id="SM01111">
    <property type="entry name" value="CVNH"/>
    <property type="match status" value="1"/>
</dbReference>
<feature type="signal peptide" evidence="1">
    <location>
        <begin position="1"/>
        <end position="18"/>
    </location>
</feature>
<dbReference type="AlphaFoldDB" id="A0A6G1JE90"/>
<accession>A0A6G1JE90</accession>
<feature type="domain" description="Cyanovirin-N" evidence="2">
    <location>
        <begin position="31"/>
        <end position="130"/>
    </location>
</feature>